<protein>
    <recommendedName>
        <fullName evidence="1">ADP-ribosyl cyclase/cyclic ADP-ribose hydrolase</fullName>
        <ecNumber evidence="1">3.2.2.6</ecNumber>
    </recommendedName>
</protein>
<dbReference type="GO" id="GO:0043531">
    <property type="term" value="F:ADP binding"/>
    <property type="evidence" value="ECO:0007669"/>
    <property type="project" value="InterPro"/>
</dbReference>
<keyword evidence="6" id="KW-0520">NAD</keyword>
<dbReference type="EMBL" id="CM002876">
    <property type="protein sequence ID" value="KFK26759.1"/>
    <property type="molecule type" value="Genomic_DNA"/>
</dbReference>
<dbReference type="Pfam" id="PF00931">
    <property type="entry name" value="NB-ARC"/>
    <property type="match status" value="1"/>
</dbReference>
<dbReference type="OrthoDB" id="1070682at2759"/>
<dbReference type="Gene3D" id="3.40.50.300">
    <property type="entry name" value="P-loop containing nucleotide triphosphate hydrolases"/>
    <property type="match status" value="1"/>
</dbReference>
<dbReference type="SMART" id="SM00255">
    <property type="entry name" value="TIR"/>
    <property type="match status" value="1"/>
</dbReference>
<dbReference type="Pfam" id="PF23282">
    <property type="entry name" value="WHD_ROQ1"/>
    <property type="match status" value="1"/>
</dbReference>
<dbReference type="AlphaFoldDB" id="A0A087GA57"/>
<reference evidence="11" key="1">
    <citation type="journal article" date="2015" name="Nat. Plants">
        <title>Genome expansion of Arabis alpina linked with retrotransposition and reduced symmetric DNA methylation.</title>
        <authorList>
            <person name="Willing E.M."/>
            <person name="Rawat V."/>
            <person name="Mandakova T."/>
            <person name="Maumus F."/>
            <person name="James G.V."/>
            <person name="Nordstroem K.J."/>
            <person name="Becker C."/>
            <person name="Warthmann N."/>
            <person name="Chica C."/>
            <person name="Szarzynska B."/>
            <person name="Zytnicki M."/>
            <person name="Albani M.C."/>
            <person name="Kiefer C."/>
            <person name="Bergonzi S."/>
            <person name="Castaings L."/>
            <person name="Mateos J.L."/>
            <person name="Berns M.C."/>
            <person name="Bujdoso N."/>
            <person name="Piofczyk T."/>
            <person name="de Lorenzo L."/>
            <person name="Barrero-Sicilia C."/>
            <person name="Mateos I."/>
            <person name="Piednoel M."/>
            <person name="Hagmann J."/>
            <person name="Chen-Min-Tao R."/>
            <person name="Iglesias-Fernandez R."/>
            <person name="Schuster S.C."/>
            <person name="Alonso-Blanco C."/>
            <person name="Roudier F."/>
            <person name="Carbonero P."/>
            <person name="Paz-Ares J."/>
            <person name="Davis S.J."/>
            <person name="Pecinka A."/>
            <person name="Quesneville H."/>
            <person name="Colot V."/>
            <person name="Lysak M.A."/>
            <person name="Weigel D."/>
            <person name="Coupland G."/>
            <person name="Schneeberger K."/>
        </authorList>
    </citation>
    <scope>NUCLEOTIDE SEQUENCE [LARGE SCALE GENOMIC DNA]</scope>
    <source>
        <strain evidence="11">cv. Pajares</strain>
    </source>
</reference>
<keyword evidence="2" id="KW-0433">Leucine-rich repeat</keyword>
<evidence type="ECO:0000259" key="9">
    <source>
        <dbReference type="PROSITE" id="PS50104"/>
    </source>
</evidence>
<organism evidence="10 11">
    <name type="scientific">Arabis alpina</name>
    <name type="common">Alpine rock-cress</name>
    <dbReference type="NCBI Taxonomy" id="50452"/>
    <lineage>
        <taxon>Eukaryota</taxon>
        <taxon>Viridiplantae</taxon>
        <taxon>Streptophyta</taxon>
        <taxon>Embryophyta</taxon>
        <taxon>Tracheophyta</taxon>
        <taxon>Spermatophyta</taxon>
        <taxon>Magnoliopsida</taxon>
        <taxon>eudicotyledons</taxon>
        <taxon>Gunneridae</taxon>
        <taxon>Pentapetalae</taxon>
        <taxon>rosids</taxon>
        <taxon>malvids</taxon>
        <taxon>Brassicales</taxon>
        <taxon>Brassicaceae</taxon>
        <taxon>Arabideae</taxon>
        <taxon>Arabis</taxon>
    </lineage>
</organism>
<dbReference type="Gene3D" id="1.10.8.430">
    <property type="entry name" value="Helical domain of apoptotic protease-activating factors"/>
    <property type="match status" value="1"/>
</dbReference>
<proteinExistence type="predicted"/>
<dbReference type="SUPFAM" id="SSF46785">
    <property type="entry name" value="Winged helix' DNA-binding domain"/>
    <property type="match status" value="1"/>
</dbReference>
<dbReference type="Gene3D" id="3.80.10.10">
    <property type="entry name" value="Ribonuclease Inhibitor"/>
    <property type="match status" value="3"/>
</dbReference>
<dbReference type="GO" id="GO:0007165">
    <property type="term" value="P:signal transduction"/>
    <property type="evidence" value="ECO:0007669"/>
    <property type="project" value="InterPro"/>
</dbReference>
<dbReference type="EC" id="3.2.2.6" evidence="1"/>
<dbReference type="InterPro" id="IPR027417">
    <property type="entry name" value="P-loop_NTPase"/>
</dbReference>
<comment type="catalytic activity">
    <reaction evidence="7">
        <text>NAD(+) + H2O = ADP-D-ribose + nicotinamide + H(+)</text>
        <dbReference type="Rhea" id="RHEA:16301"/>
        <dbReference type="ChEBI" id="CHEBI:15377"/>
        <dbReference type="ChEBI" id="CHEBI:15378"/>
        <dbReference type="ChEBI" id="CHEBI:17154"/>
        <dbReference type="ChEBI" id="CHEBI:57540"/>
        <dbReference type="ChEBI" id="CHEBI:57967"/>
        <dbReference type="EC" id="3.2.2.6"/>
    </reaction>
    <physiologicalReaction direction="left-to-right" evidence="7">
        <dbReference type="Rhea" id="RHEA:16302"/>
    </physiologicalReaction>
</comment>
<dbReference type="SUPFAM" id="SSF52540">
    <property type="entry name" value="P-loop containing nucleoside triphosphate hydrolases"/>
    <property type="match status" value="1"/>
</dbReference>
<dbReference type="Pfam" id="PF07725">
    <property type="entry name" value="LRR_3"/>
    <property type="match status" value="1"/>
</dbReference>
<dbReference type="PROSITE" id="PS50104">
    <property type="entry name" value="TIR"/>
    <property type="match status" value="1"/>
</dbReference>
<dbReference type="SUPFAM" id="SSF52200">
    <property type="entry name" value="Toll/Interleukin receptor TIR domain"/>
    <property type="match status" value="1"/>
</dbReference>
<feature type="compositionally biased region" description="Acidic residues" evidence="8">
    <location>
        <begin position="879"/>
        <end position="896"/>
    </location>
</feature>
<dbReference type="InterPro" id="IPR058192">
    <property type="entry name" value="WHD_ROQ1-like"/>
</dbReference>
<feature type="domain" description="TIR" evidence="9">
    <location>
        <begin position="10"/>
        <end position="174"/>
    </location>
</feature>
<dbReference type="InterPro" id="IPR011713">
    <property type="entry name" value="Leu-rich_rpt_3"/>
</dbReference>
<evidence type="ECO:0000256" key="3">
    <source>
        <dbReference type="ARBA" id="ARBA00022737"/>
    </source>
</evidence>
<keyword evidence="3" id="KW-0677">Repeat</keyword>
<dbReference type="FunFam" id="3.40.50.10140:FF:000007">
    <property type="entry name" value="Disease resistance protein (TIR-NBS-LRR class)"/>
    <property type="match status" value="1"/>
</dbReference>
<feature type="region of interest" description="Disordered" evidence="8">
    <location>
        <begin position="863"/>
        <end position="906"/>
    </location>
</feature>
<dbReference type="Gramene" id="KFK26759">
    <property type="protein sequence ID" value="KFK26759"/>
    <property type="gene ID" value="AALP_AA8G289900"/>
</dbReference>
<dbReference type="InterPro" id="IPR044974">
    <property type="entry name" value="Disease_R_plants"/>
</dbReference>
<keyword evidence="4" id="KW-0378">Hydrolase</keyword>
<evidence type="ECO:0000256" key="7">
    <source>
        <dbReference type="ARBA" id="ARBA00047304"/>
    </source>
</evidence>
<evidence type="ECO:0000256" key="4">
    <source>
        <dbReference type="ARBA" id="ARBA00022801"/>
    </source>
</evidence>
<dbReference type="PANTHER" id="PTHR11017">
    <property type="entry name" value="LEUCINE-RICH REPEAT-CONTAINING PROTEIN"/>
    <property type="match status" value="1"/>
</dbReference>
<evidence type="ECO:0000313" key="11">
    <source>
        <dbReference type="Proteomes" id="UP000029120"/>
    </source>
</evidence>
<name>A0A087GA57_ARAAL</name>
<sequence>MASSSSSPTWKYDVFPSFSGEDVRKTFLSHFLQALKRKSIISFIDNGIERSHLIADELLLAIRQSRISIVLLSNKYASSTWCLNELVAIHKCFKKLDQMVIPVFYGVDPSDVRKQTGKFGKAFEETCKGNTEDDKKRWKKALAKVAGIAGYDSQNWSNEAEAIELISKDVLNKLLFTPSDDFGPSGIGKSTIARALYSRLSSKFDHRAFVSYKRTMEDDYSMKLSWVEQFLSEILGQKNLKIESFRVMEQRLKHSKVLIVLDDVDEIELLDTLVGRTEWFGFGSRIIVVTQDRALLKSHEIKLVHEVEFPSEDLALQMFCQSAFRRNCPPDGFEELAAEVAYLAGNLPLGLNVLGLSLRGKDKEEWVEMMPRLRGLNGKIEKTLRVSYDGLDAEDQELFLYIACLLNGHKVSYIRNMLGDRVNSGLRMLNDKSLIHVTSSGKIVAMHNLLQMLGREIVRGESTNNPGKRRFLVDAEDICDVLNDNTGTEAVLGICMKKSKLDKMWEGTQQLGSLKKMSIAGSTNLIEIPDLSYAINLEIMDLFRCTSLMTLPSSIRNLDKLRMLQMNGCSKLEVLPTDVNLKSLYHLDLAGCSQLRSFPKISKNITGLSLCGIAIEEEDSSWIENISRFSELYWKFCPLRCLPSNFRPESLAHLCMRNSKLEKLWEGVQSLGNLVEMDLSGSENLKEFPNLSKATKLEISSNIGSLALNYTAIEEVPSWIKYFSKLTALEMRGCKRLRNISSNIFELEELSKVDFSDCEGVTGFDDAEEVTEFPPALDYNNVKFEFYYRIYGCSQRLRECTCHTRACPYSVQRIKECGIQLWHVSPSRNDSCFEIFEVYRDLISSSEDEGDLIEKLCIDDYDSLPSDDENYQEYREDHPTDDELNFSSSFEEEDSDNLPTHSTTTP</sequence>
<dbReference type="InterPro" id="IPR032675">
    <property type="entry name" value="LRR_dom_sf"/>
</dbReference>
<dbReference type="GO" id="GO:0006952">
    <property type="term" value="P:defense response"/>
    <property type="evidence" value="ECO:0007669"/>
    <property type="project" value="UniProtKB-KW"/>
</dbReference>
<dbReference type="PRINTS" id="PR00364">
    <property type="entry name" value="DISEASERSIST"/>
</dbReference>
<dbReference type="Pfam" id="PF01582">
    <property type="entry name" value="TIR"/>
    <property type="match status" value="1"/>
</dbReference>
<evidence type="ECO:0000256" key="1">
    <source>
        <dbReference type="ARBA" id="ARBA00011982"/>
    </source>
</evidence>
<dbReference type="InterPro" id="IPR000157">
    <property type="entry name" value="TIR_dom"/>
</dbReference>
<dbReference type="InterPro" id="IPR002182">
    <property type="entry name" value="NB-ARC"/>
</dbReference>
<keyword evidence="11" id="KW-1185">Reference proteome</keyword>
<accession>A0A087GA57</accession>
<dbReference type="GO" id="GO:0061809">
    <property type="term" value="F:NAD+ nucleosidase activity, cyclic ADP-ribose generating"/>
    <property type="evidence" value="ECO:0007669"/>
    <property type="project" value="UniProtKB-EC"/>
</dbReference>
<evidence type="ECO:0000313" key="10">
    <source>
        <dbReference type="EMBL" id="KFK26759.1"/>
    </source>
</evidence>
<gene>
    <name evidence="10" type="ordered locus">AALP_Aa8g289900</name>
</gene>
<dbReference type="Proteomes" id="UP000029120">
    <property type="component" value="Chromosome 8"/>
</dbReference>
<dbReference type="InterPro" id="IPR035897">
    <property type="entry name" value="Toll_tir_struct_dom_sf"/>
</dbReference>
<dbReference type="SUPFAM" id="SSF52058">
    <property type="entry name" value="L domain-like"/>
    <property type="match status" value="1"/>
</dbReference>
<keyword evidence="5" id="KW-0611">Plant defense</keyword>
<dbReference type="FunFam" id="1.10.8.430:FF:000002">
    <property type="entry name" value="Disease resistance protein (TIR-NBS-LRR class)"/>
    <property type="match status" value="1"/>
</dbReference>
<evidence type="ECO:0000256" key="6">
    <source>
        <dbReference type="ARBA" id="ARBA00023027"/>
    </source>
</evidence>
<evidence type="ECO:0000256" key="5">
    <source>
        <dbReference type="ARBA" id="ARBA00022821"/>
    </source>
</evidence>
<dbReference type="PANTHER" id="PTHR11017:SF274">
    <property type="entry name" value="ADP-RIBOSYL CYCLASE_CYCLIC ADP-RIBOSE HYDROLASE-RELATED"/>
    <property type="match status" value="1"/>
</dbReference>
<dbReference type="InterPro" id="IPR042197">
    <property type="entry name" value="Apaf_helical"/>
</dbReference>
<dbReference type="Gene3D" id="3.40.50.10140">
    <property type="entry name" value="Toll/interleukin-1 receptor homology (TIR) domain"/>
    <property type="match status" value="1"/>
</dbReference>
<dbReference type="eggNOG" id="ENOG502QQ7T">
    <property type="taxonomic scope" value="Eukaryota"/>
</dbReference>
<evidence type="ECO:0000256" key="2">
    <source>
        <dbReference type="ARBA" id="ARBA00022614"/>
    </source>
</evidence>
<dbReference type="OMA" id="WIENICQ"/>
<dbReference type="InterPro" id="IPR036390">
    <property type="entry name" value="WH_DNA-bd_sf"/>
</dbReference>
<evidence type="ECO:0000256" key="8">
    <source>
        <dbReference type="SAM" id="MobiDB-lite"/>
    </source>
</evidence>